<dbReference type="Pfam" id="PF00501">
    <property type="entry name" value="AMP-binding"/>
    <property type="match status" value="3"/>
</dbReference>
<keyword evidence="3" id="KW-0597">Phosphoprotein</keyword>
<dbReference type="InterPro" id="IPR020845">
    <property type="entry name" value="AMP-binding_CS"/>
</dbReference>
<feature type="domain" description="Carrier" evidence="6">
    <location>
        <begin position="2174"/>
        <end position="2247"/>
    </location>
</feature>
<dbReference type="SUPFAM" id="SSF47336">
    <property type="entry name" value="ACP-like"/>
    <property type="match status" value="6"/>
</dbReference>
<dbReference type="InterPro" id="IPR042099">
    <property type="entry name" value="ANL_N_sf"/>
</dbReference>
<dbReference type="Pfam" id="PF00668">
    <property type="entry name" value="Condensation"/>
    <property type="match status" value="6"/>
</dbReference>
<dbReference type="GO" id="GO:0043041">
    <property type="term" value="P:amino acid activation for nonribosomal peptide biosynthetic process"/>
    <property type="evidence" value="ECO:0007669"/>
    <property type="project" value="TreeGrafter"/>
</dbReference>
<dbReference type="InterPro" id="IPR045851">
    <property type="entry name" value="AMP-bd_C_sf"/>
</dbReference>
<proteinExistence type="inferred from homology"/>
<reference evidence="7" key="1">
    <citation type="submission" date="2023-06" db="EMBL/GenBank/DDBJ databases">
        <title>Genome-scale phylogeny and comparative genomics of the fungal order Sordariales.</title>
        <authorList>
            <consortium name="Lawrence Berkeley National Laboratory"/>
            <person name="Hensen N."/>
            <person name="Bonometti L."/>
            <person name="Westerberg I."/>
            <person name="Brannstrom I.O."/>
            <person name="Guillou S."/>
            <person name="Cros-Aarteil S."/>
            <person name="Calhoun S."/>
            <person name="Haridas S."/>
            <person name="Kuo A."/>
            <person name="Mondo S."/>
            <person name="Pangilinan J."/>
            <person name="Riley R."/>
            <person name="Labutti K."/>
            <person name="Andreopoulos B."/>
            <person name="Lipzen A."/>
            <person name="Chen C."/>
            <person name="Yanf M."/>
            <person name="Daum C."/>
            <person name="Ng V."/>
            <person name="Clum A."/>
            <person name="Steindorff A."/>
            <person name="Ohm R."/>
            <person name="Martin F."/>
            <person name="Silar P."/>
            <person name="Natvig D."/>
            <person name="Lalanne C."/>
            <person name="Gautier V."/>
            <person name="Ament-Velasquez S.L."/>
            <person name="Kruys A."/>
            <person name="Hutchinson M.I."/>
            <person name="Powell A.J."/>
            <person name="Barry K."/>
            <person name="Miller A.N."/>
            <person name="Grigoriev I.V."/>
            <person name="Debuchy R."/>
            <person name="Gladieux P."/>
            <person name="Thoren M.H."/>
            <person name="Johannesson H."/>
        </authorList>
    </citation>
    <scope>NUCLEOTIDE SEQUENCE</scope>
    <source>
        <strain evidence="7">8032-3</strain>
    </source>
</reference>
<dbReference type="EMBL" id="MU838998">
    <property type="protein sequence ID" value="KAK1772023.1"/>
    <property type="molecule type" value="Genomic_DNA"/>
</dbReference>
<dbReference type="FunFam" id="3.40.50.12780:FF:000024">
    <property type="entry name" value="Nonribosomal siderophore peptide synthase SidC"/>
    <property type="match status" value="2"/>
</dbReference>
<evidence type="ECO:0000313" key="8">
    <source>
        <dbReference type="Proteomes" id="UP001244011"/>
    </source>
</evidence>
<keyword evidence="8" id="KW-1185">Reference proteome</keyword>
<dbReference type="RefSeq" id="XP_060288236.1">
    <property type="nucleotide sequence ID" value="XM_060422359.1"/>
</dbReference>
<dbReference type="GO" id="GO:0031177">
    <property type="term" value="F:phosphopantetheine binding"/>
    <property type="evidence" value="ECO:0007669"/>
    <property type="project" value="InterPro"/>
</dbReference>
<evidence type="ECO:0000256" key="1">
    <source>
        <dbReference type="ARBA" id="ARBA00004924"/>
    </source>
</evidence>
<comment type="similarity">
    <text evidence="5">Belongs to the NRP synthetase family.</text>
</comment>
<sequence length="4903" mass="538726">MESAHEGNLPSLAILNHPPSRLPGPELLHQLVPKYAERNGASAIEYRSPDGSRSLLSYEKVHEYSDSLAASISAAVQPLPTHEPFIVPILAPQGPHLYLALLSVLKAGGAFCPLNLDAPPERVKFILKDVSARLVLCTSEIASRIPQDGPQIPILVLNKDGFQAQTQARAVELARLPQPADLAYVMYTSGSTGTPKGVGVSHSAATQSLLAHDRHIPAFSRFLQFAAPTFDVSVFEIFFPLFRGKTLVSCSRPEMLNDLPAVIRDMDVDACELTPTVAGSLLRKRENAPGLRLLLTIGEMLTNPVVEEFGGGDEDKPSMLWAMYGPTEAAIHCSLQPAFSRASRVGNIGIPLDTVSAFILRIPESGNSDAEPPHVLSVGEVGELAVGGFQLASGYLNRPDQTAAAFIDSPYGPLYRTGDKARILPDGTMECVGRISDGQVKLRGQRIELGEVEQAALRTPGCHSALAAVISSILVLFCGVDGVDNLQARIQESCRSWLPAFMVPGDIVLMDEFPQLPSGKADRKRLVADYEEARDKDQQSVGAAQFEDDLERELCQITSQTLGIEANPSTNLPMAGLDSIAAIKLASSLRQGGFGISAVDILGSRTISHLRATLRHREHEKELSLEANNSNNNKMEGVIDLDQDLIGTIPALEGRFGDVEGVFLCTPLQISMLGETILNPRAYCNSVEIAVPGHFPEESIRLWISQLAKMNEVLRTGFVYHGGQFVQVLWKALEATQVSVVDELDSRFEIEVESGLLHPLRVQISPPLENGQRRLLFHIHHALYDGWTVDMLLADINRLSKLEDIETRPQFREVLAYFGSDDYSEKCDAARGFWAENLAGYQPSPFPQLSATRLESGLTASEEIVISVDPAEVRTIFRELEFGPQVLFQAALVWLWSSLVGNEDVVVGAVTSGRTIPVSRIEEIMGPCIAPVPLRADISRVRTVKDLLATIHAANRSALPHSVLPLSEIQKTCGILPGQALYDVLFVYQESLYSQSRQEQEIREICHRDVIETKLLLEVEPREGSVACRLTYRLDAFPEQHARIFMEQLQCVMHHLLQNLDQELSSIRAAFPTNLVSLYNTNPKTLSGIPDLAMAVEAVVLASSEKTAVCFAHAISEDSMDSEMISFQHLNQLGNQIARQLQDNGASLGSVVAIVMEKSILLYAGILGIVKAGCSYLPLLPSTPAARVETIFSQAGVGLCLTDTETYPKLKQLPSCRPIDLQERGFRDHDNSNLKIPADPSRIANIIYTSGSTGVPKGVCVTQLNITSNLDVLSRIYPVPGDSRLLQSCSQAFDVSVFEIFFAWTRGMCLCSAVNDTLFEDLERSIRKLEITHLSMTPTVASLVEPANIPSVEFLVTSGEPMTGAVAQRWSKQLYQGYGPSETTNICTVKKMSQADIIQHLGWSFENTSAIVLHKDASDAVPYGCVGELCFGGDQVAQGYLKLPELTSSKFIDHPEFGRLYRSGDLGRMLPDGSLVILGRVDDQIKLRGQRIELDEISGAVRQSGEVSDCITLVVNRGDSTADQLASFYVFDSGTEDPPRLEPLQLDDRLKAVNARLFQLLSSKVPTYMVPAFLIPISKVPLTAAGKLDRGWLRRTFRHLEQAYLEAASSSVDMAPADGQWTEYERRVADAVCSSLSVRQDDIQRWTPFTSLGLDSISAIGLSRRLQQQLNKRIPVSVILQNSCVTRLAKTLEMTGEPDRDSVAINLKTFSDEFESGIRSRCEGLGKRVERILPCTPLQEGMLASSASRGSYLNKMLFSLRSEPELIKRCWGLMCERHGILRTCFASTNDTRHAIAQVVFADWQPRWHSIDSSGGTIDDCVSRHAASIGEAIDSMEPAVSFAIITHEAQTYLSFICHHALYDAVAVEQLLLEVEELVHGHTLPPAPPLEPFLREVLTPSSTREGFWKEQLAGLEPLQLPQIESGNTENRQEILSCQVDMPLSEVNERSREVGFSLLALCQAAWASVLGAILHSDDVCFGNVVSGRSVPVDGINELVAPCFNTIPVRMRLSETRRNIDLMKVFQKLNPMILEHQFTPLRFIQSLVPRRGNRRLFDTILLLQQHSRPLDEEIWALERDDGEMDVPLVCEFIPDTHKDKLSIKLHYEPCNVSNTMIILISDLLRHSVDLCLNFPASHVPVAPNLPTAFVSRLSEFKPQRAESTEVTATQQIEGDNWSEMELQVRLILSKLSSVPESSIRHQTTIYQLGLDSINAVQIASLLRERGLAISASDVIEHNTSQQLALHMTTKQATPPRQTYDLIDFQNRVRPQLASFEIPSDAVEAVLPCTSLQAGMLVQFIRSGGQDYFNFIGLRLSGSHRLSSLDDAWAVLTRTHPILRTGFVPIHDKDAPFAMLQYSADSKPPPVLAVEDGHLSSFNLEKWRLDAAAACMQQLHEPPWQAVCMDGEDGLLVHLAIHHALYDAHALRRLLDDLARVWSGISLSASPRTEEVVLDILEQVQSQASNHEGFWKEQAKNMVVNKFPVLTPLREETRAILVESMTSNLPFSDIEKSIRASGSTMQAAIQATWTRILSSYLGESSVTFGTVLSGRNSEATKDAVFPCITTVPVIAQNDASNRRLLDAMLRWSADLYKQQHVPLTQIQRWVGHPDTRLFDTLLVYQRFSPSTEVSSSWNIVDDLSNIDYPVSIEIEPGQGNRLEYHITFFSDILPQPQAGLLLEQFDATLCSLVTFPDGHESDLFESVPRLFSVTPAQEPSLPSEERFLHQFVESQARKTANKTALRFVHDFDGLHPLDRTWAYRDLDENGNRVAQMLLPYVKVGDIVAVYFDKCPEAFFAILGILKAGCAFVALDPNAPAARKEFILRDSSASVLLTSAERRASMDWIASAPVLTVGEDTLRLQSCHSVHLQRELLPSDVCYCLYTSGTTGTPKGCEITHENAVQAILAFQELFAGRWDETSNWLQFASFHFDVAVLEQYWSWSVGITLVAAPRDLILGDLAGVISRLEITHIDLTPSLARLLHPDEVPTLCKGVFITGGEQLKQEILDKWGEKGAIYNAYGPTEATIGVTTYPRVPKNGRSSNIGRQFVNVGSYVFKPESEMPVLRGAVGELCVSGKLVGKGYLNRGDLTAERFPTLARFGERVYRTGDLVRILHDGCFDFLGRADDQVKLRGQRLEIGEINHTIRSGVGEVTDVATLVVRNEKQEKDLLVSFVVAVGHLQNGEKREKSTLHVITGLGAVELGKRVQDCCREKVPGYMVPTYVLQLPYIPLSSNNKAEVKELKKLFNSMDPALLISAGSTTQAAASGGRLSSTGERILKVLASMESIDLHHHAGPSTSIFELGIDSISVMRFSIALRREGLPQSTPTIILKHPRLGDLADALDSHTASAHSNSESAARQLIQACHHRHRAHVLKELGLEPGQVEYIAPCSPLQEGMISRSRMPGVGSAYFNAFRFELSDGASISNLRMAWQRVSDACAVLRTCFVETTDGHVQVALTPAPVLWTELSVKPDEDLESVLGAYRESWIETNRHNISQPFDLLSVETSDKVLLVVHIFHGLYDANSFELMLDRVIGEYYDTERIDYGPRFLDGLVRGPLRSYSSCKSFWVDHLQGASSQPFPQLSANPIPQPTSCARDIPFEKLDVVRLSLGVTHQSVIQAIWVSVIQQILSNSGSIGLITSGRSIDLEGSENIIGPLFNTVPFRASVSGDSETWSSLIGKCHDFNVAILPFQHVPLRDIQKWCSAGKPLFDTLFSFQRMAARTGHERTLWKEKESTVDPDFPLAFEATLTSDNRLRLLLVAQGGIADSDVLSNLLDQVEEAAENVANDPSRPVTQNGKEIQVGVPCEAISVGQNQEAKEDVAFVWTPTADLIREQLGVLAQVPPENIAATTPLLELGLDSIDSIKLSTRLRKAGLNLTTSQLMKGQTISGLVRQLREQPRTSTNGHVVTNGTSKSSRLSTDLEGFLSRIGFDMGAVERALPVTPLQDSMVAEMIQSDFHHYFNHDILELESDVDLDRLKAAWETVVENSPILRTSFISIESSDFNTAFCQVVEKTASLPIGEFRLTSVSDLPDVIDYARRRACKTAGRSNLVQLAFATVDTQRYLVLSIAHALYDGWSLSLLHADVQAAYNGSYVSRPSYEDHLGEIVASSSPEAQGFWSGFLGGAPATVIPSKTPESKDLRSANINRAEASSSIPLSRIKAFCRQMAISPHILGQACWAALLATRARSLDVTFGVVLSGRETELAETLMFPTMNTVAMRSVLHGDVCGWLQYMQENMASIAQFQHFPLRTAQRLAGATGGPLFNSLFIHQRQLDPAANGGKQLMKSVDGSSAVDYPVCVEMEAGEACMIWRVACDSDHLAEGDPGLLLHQLDAVMKHLISSPTADVLTFDGDEISVCGLSPFRLIMSPSSQNGVAESNNADGDESLEWSEKEGQIRAVLAELSAIPAQSIRRWHSVYHLGLDSISAIKASFLLRKKGISLNARQILGANSITEMSELASTPPAEINGKHHGGDGVGFAPSVGDVDVAAVLAANGLDASLFEGVLPATPMQVHMLSAWQNTSGQVFYPEFRYLLRGVGDLDTIFSAWQTLVRENPILRTSFVATASQGLPFIQMVHRPGSEPTNNVMEGANGTGRGLGHSRQPFVSLQAKSRGGSQWGLKLAIHHALYDGVSLPIIMERFRVLLCQSKYPSRDASHDQTWKRLLSLQTMDAERERRRSFWVEYLRGARTTPFPAIPASALPKQSKASVRRTAQLTRSAIADVSNLQSTCLDKGISLQALFFAAFAKFLAAESGPDDDDGDVVLGIYVANRHLVDGMDDLPYPTLCMVPLRVRRPRRGSSDLVAAAGEVHRDVRLISSDARLLVGLWEIGAWTGVRVDCFVNFLSLPPVERAGGAVGLEVEEVDGAGMEGVDGQMNGEGESIGVAGALGELAISENRVRGAYPVSLSIEVNIVF</sequence>
<dbReference type="GeneID" id="85305546"/>
<dbReference type="Gene3D" id="3.40.50.12780">
    <property type="entry name" value="N-terminal domain of ligase-like"/>
    <property type="match status" value="3"/>
</dbReference>
<dbReference type="PANTHER" id="PTHR45527:SF1">
    <property type="entry name" value="FATTY ACID SYNTHASE"/>
    <property type="match status" value="1"/>
</dbReference>
<dbReference type="FunFam" id="3.30.300.30:FF:000015">
    <property type="entry name" value="Nonribosomal peptide synthase SidD"/>
    <property type="match status" value="1"/>
</dbReference>
<dbReference type="GO" id="GO:0010106">
    <property type="term" value="P:cellular response to iron ion starvation"/>
    <property type="evidence" value="ECO:0007669"/>
    <property type="project" value="UniProtKB-ARBA"/>
</dbReference>
<dbReference type="PANTHER" id="PTHR45527">
    <property type="entry name" value="NONRIBOSOMAL PEPTIDE SYNTHETASE"/>
    <property type="match status" value="1"/>
</dbReference>
<dbReference type="Gene3D" id="3.30.559.10">
    <property type="entry name" value="Chloramphenicol acetyltransferase-like domain"/>
    <property type="match status" value="6"/>
</dbReference>
<dbReference type="Gene3D" id="1.10.1200.10">
    <property type="entry name" value="ACP-like"/>
    <property type="match status" value="5"/>
</dbReference>
<comment type="pathway">
    <text evidence="1">Siderophore biosynthesis.</text>
</comment>
<dbReference type="InterPro" id="IPR009081">
    <property type="entry name" value="PP-bd_ACP"/>
</dbReference>
<dbReference type="NCBIfam" id="NF003417">
    <property type="entry name" value="PRK04813.1"/>
    <property type="match status" value="3"/>
</dbReference>
<dbReference type="InterPro" id="IPR023213">
    <property type="entry name" value="CAT-like_dom_sf"/>
</dbReference>
<dbReference type="Gene3D" id="3.30.559.30">
    <property type="entry name" value="Nonribosomal peptide synthetase, condensation domain"/>
    <property type="match status" value="6"/>
</dbReference>
<dbReference type="PROSITE" id="PS50075">
    <property type="entry name" value="CARRIER"/>
    <property type="match status" value="5"/>
</dbReference>
<evidence type="ECO:0000259" key="6">
    <source>
        <dbReference type="PROSITE" id="PS50075"/>
    </source>
</evidence>
<dbReference type="SMART" id="SM01294">
    <property type="entry name" value="PKS_PP_betabranch"/>
    <property type="match status" value="1"/>
</dbReference>
<dbReference type="GO" id="GO:0016874">
    <property type="term" value="F:ligase activity"/>
    <property type="evidence" value="ECO:0007669"/>
    <property type="project" value="UniProtKB-KW"/>
</dbReference>
<evidence type="ECO:0000256" key="5">
    <source>
        <dbReference type="ARBA" id="ARBA00029454"/>
    </source>
</evidence>
<dbReference type="GO" id="GO:0005737">
    <property type="term" value="C:cytoplasm"/>
    <property type="evidence" value="ECO:0007669"/>
    <property type="project" value="TreeGrafter"/>
</dbReference>
<dbReference type="CDD" id="cd05918">
    <property type="entry name" value="A_NRPS_SidN3_like"/>
    <property type="match status" value="2"/>
</dbReference>
<feature type="domain" description="Carrier" evidence="6">
    <location>
        <begin position="545"/>
        <end position="618"/>
    </location>
</feature>
<dbReference type="GO" id="GO:0031169">
    <property type="term" value="P:ferrichrome biosynthetic process"/>
    <property type="evidence" value="ECO:0007669"/>
    <property type="project" value="UniProtKB-ARBA"/>
</dbReference>
<dbReference type="InterPro" id="IPR010071">
    <property type="entry name" value="AA_adenyl_dom"/>
</dbReference>
<evidence type="ECO:0000256" key="2">
    <source>
        <dbReference type="ARBA" id="ARBA00022450"/>
    </source>
</evidence>
<dbReference type="SMART" id="SM00823">
    <property type="entry name" value="PKS_PP"/>
    <property type="match status" value="4"/>
</dbReference>
<dbReference type="PROSITE" id="PS00455">
    <property type="entry name" value="AMP_BINDING"/>
    <property type="match status" value="2"/>
</dbReference>
<dbReference type="InterPro" id="IPR006162">
    <property type="entry name" value="Ppantetheine_attach_site"/>
</dbReference>
<name>A0AAJ0CAP2_9PEZI</name>
<evidence type="ECO:0000256" key="3">
    <source>
        <dbReference type="ARBA" id="ARBA00022553"/>
    </source>
</evidence>
<comment type="caution">
    <text evidence="7">The sequence shown here is derived from an EMBL/GenBank/DDBJ whole genome shotgun (WGS) entry which is preliminary data.</text>
</comment>
<accession>A0AAJ0CAP2</accession>
<feature type="domain" description="Carrier" evidence="6">
    <location>
        <begin position="3812"/>
        <end position="3889"/>
    </location>
</feature>
<dbReference type="PROSITE" id="PS00012">
    <property type="entry name" value="PHOSPHOPANTETHEINE"/>
    <property type="match status" value="5"/>
</dbReference>
<evidence type="ECO:0000256" key="4">
    <source>
        <dbReference type="ARBA" id="ARBA00022598"/>
    </source>
</evidence>
<dbReference type="InterPro" id="IPR020806">
    <property type="entry name" value="PKS_PP-bd"/>
</dbReference>
<keyword evidence="4" id="KW-0436">Ligase</keyword>
<dbReference type="InterPro" id="IPR001242">
    <property type="entry name" value="Condensation_dom"/>
</dbReference>
<dbReference type="InterPro" id="IPR000873">
    <property type="entry name" value="AMP-dep_synth/lig_dom"/>
</dbReference>
<keyword evidence="2" id="KW-0596">Phosphopantetheine</keyword>
<organism evidence="7 8">
    <name type="scientific">Phialemonium atrogriseum</name>
    <dbReference type="NCBI Taxonomy" id="1093897"/>
    <lineage>
        <taxon>Eukaryota</taxon>
        <taxon>Fungi</taxon>
        <taxon>Dikarya</taxon>
        <taxon>Ascomycota</taxon>
        <taxon>Pezizomycotina</taxon>
        <taxon>Sordariomycetes</taxon>
        <taxon>Sordariomycetidae</taxon>
        <taxon>Cephalothecales</taxon>
        <taxon>Cephalothecaceae</taxon>
        <taxon>Phialemonium</taxon>
    </lineage>
</organism>
<gene>
    <name evidence="7" type="ORF">QBC33DRAFT_173273</name>
</gene>
<dbReference type="InterPro" id="IPR036736">
    <property type="entry name" value="ACP-like_sf"/>
</dbReference>
<dbReference type="SUPFAM" id="SSF56801">
    <property type="entry name" value="Acetyl-CoA synthetase-like"/>
    <property type="match status" value="3"/>
</dbReference>
<dbReference type="SUPFAM" id="SSF52777">
    <property type="entry name" value="CoA-dependent acyltransferases"/>
    <property type="match status" value="12"/>
</dbReference>
<dbReference type="Gene3D" id="3.30.300.30">
    <property type="match status" value="3"/>
</dbReference>
<evidence type="ECO:0000313" key="7">
    <source>
        <dbReference type="EMBL" id="KAK1772023.1"/>
    </source>
</evidence>
<dbReference type="FunFam" id="3.30.300.30:FF:000033">
    <property type="entry name" value="Nonribosomal siderophore peptide synthase SidC"/>
    <property type="match status" value="1"/>
</dbReference>
<dbReference type="NCBIfam" id="TIGR01733">
    <property type="entry name" value="AA-adenyl-dom"/>
    <property type="match status" value="2"/>
</dbReference>
<feature type="domain" description="Carrier" evidence="6">
    <location>
        <begin position="3263"/>
        <end position="3338"/>
    </location>
</feature>
<dbReference type="Proteomes" id="UP001244011">
    <property type="component" value="Unassembled WGS sequence"/>
</dbReference>
<dbReference type="Pfam" id="PF00550">
    <property type="entry name" value="PP-binding"/>
    <property type="match status" value="6"/>
</dbReference>
<protein>
    <submittedName>
        <fullName evidence="7">Nonribosomal peptide synthase, variant 2</fullName>
    </submittedName>
</protein>
<feature type="domain" description="Carrier" evidence="6">
    <location>
        <begin position="1619"/>
        <end position="1696"/>
    </location>
</feature>